<dbReference type="InterPro" id="IPR003661">
    <property type="entry name" value="HisK_dim/P_dom"/>
</dbReference>
<feature type="transmembrane region" description="Helical" evidence="4">
    <location>
        <begin position="329"/>
        <end position="351"/>
    </location>
</feature>
<feature type="transmembrane region" description="Helical" evidence="4">
    <location>
        <begin position="238"/>
        <end position="255"/>
    </location>
</feature>
<dbReference type="SUPFAM" id="SSF55874">
    <property type="entry name" value="ATPase domain of HSP90 chaperone/DNA topoisomerase II/histidine kinase"/>
    <property type="match status" value="1"/>
</dbReference>
<dbReference type="Gene3D" id="3.30.565.10">
    <property type="entry name" value="Histidine kinase-like ATPase, C-terminal domain"/>
    <property type="match status" value="1"/>
</dbReference>
<feature type="transmembrane region" description="Helical" evidence="4">
    <location>
        <begin position="198"/>
        <end position="217"/>
    </location>
</feature>
<comment type="catalytic activity">
    <reaction evidence="1">
        <text>ATP + protein L-histidine = ADP + protein N-phospho-L-histidine.</text>
        <dbReference type="EC" id="2.7.13.3"/>
    </reaction>
</comment>
<keyword evidence="4" id="KW-0812">Transmembrane</keyword>
<dbReference type="EC" id="2.7.13.3" evidence="2"/>
<accession>A0ABN8HJB5</accession>
<dbReference type="Pfam" id="PF13492">
    <property type="entry name" value="GAF_3"/>
    <property type="match status" value="1"/>
</dbReference>
<dbReference type="Pfam" id="PF02518">
    <property type="entry name" value="HATPase_c"/>
    <property type="match status" value="1"/>
</dbReference>
<dbReference type="GO" id="GO:0016301">
    <property type="term" value="F:kinase activity"/>
    <property type="evidence" value="ECO:0007669"/>
    <property type="project" value="UniProtKB-KW"/>
</dbReference>
<proteinExistence type="predicted"/>
<dbReference type="PANTHER" id="PTHR43547">
    <property type="entry name" value="TWO-COMPONENT HISTIDINE KINASE"/>
    <property type="match status" value="1"/>
</dbReference>
<dbReference type="Gene3D" id="3.30.450.40">
    <property type="match status" value="1"/>
</dbReference>
<feature type="transmembrane region" description="Helical" evidence="4">
    <location>
        <begin position="33"/>
        <end position="54"/>
    </location>
</feature>
<feature type="transmembrane region" description="Helical" evidence="4">
    <location>
        <begin position="171"/>
        <end position="192"/>
    </location>
</feature>
<keyword evidence="4" id="KW-1133">Transmembrane helix</keyword>
<feature type="transmembrane region" description="Helical" evidence="4">
    <location>
        <begin position="98"/>
        <end position="119"/>
    </location>
</feature>
<dbReference type="InterPro" id="IPR029016">
    <property type="entry name" value="GAF-like_dom_sf"/>
</dbReference>
<dbReference type="SUPFAM" id="SSF47384">
    <property type="entry name" value="Homodimeric domain of signal transducing histidine kinase"/>
    <property type="match status" value="1"/>
</dbReference>
<keyword evidence="6" id="KW-0418">Kinase</keyword>
<dbReference type="PRINTS" id="PR00344">
    <property type="entry name" value="BCTRLSENSOR"/>
</dbReference>
<dbReference type="InterPro" id="IPR014265">
    <property type="entry name" value="XrtA/PrsK"/>
</dbReference>
<organism evidence="6 7">
    <name type="scientific">Trichlorobacter ammonificans</name>
    <dbReference type="NCBI Taxonomy" id="2916410"/>
    <lineage>
        <taxon>Bacteria</taxon>
        <taxon>Pseudomonadati</taxon>
        <taxon>Thermodesulfobacteriota</taxon>
        <taxon>Desulfuromonadia</taxon>
        <taxon>Geobacterales</taxon>
        <taxon>Geobacteraceae</taxon>
        <taxon>Trichlorobacter</taxon>
    </lineage>
</organism>
<dbReference type="InterPro" id="IPR003018">
    <property type="entry name" value="GAF"/>
</dbReference>
<name>A0ABN8HJB5_9BACT</name>
<dbReference type="InterPro" id="IPR036097">
    <property type="entry name" value="HisK_dim/P_sf"/>
</dbReference>
<evidence type="ECO:0000313" key="6">
    <source>
        <dbReference type="EMBL" id="CAH2031413.1"/>
    </source>
</evidence>
<keyword evidence="6" id="KW-0808">Transferase</keyword>
<dbReference type="NCBIfam" id="TIGR02916">
    <property type="entry name" value="PEP_his_kin"/>
    <property type="match status" value="1"/>
</dbReference>
<evidence type="ECO:0000313" key="7">
    <source>
        <dbReference type="Proteomes" id="UP001295463"/>
    </source>
</evidence>
<dbReference type="InterPro" id="IPR003594">
    <property type="entry name" value="HATPase_dom"/>
</dbReference>
<feature type="transmembrane region" description="Helical" evidence="4">
    <location>
        <begin position="267"/>
        <end position="286"/>
    </location>
</feature>
<dbReference type="PANTHER" id="PTHR43547:SF2">
    <property type="entry name" value="HYBRID SIGNAL TRANSDUCTION HISTIDINE KINASE C"/>
    <property type="match status" value="1"/>
</dbReference>
<keyword evidence="7" id="KW-1185">Reference proteome</keyword>
<dbReference type="Gene3D" id="1.10.287.130">
    <property type="match status" value="1"/>
</dbReference>
<dbReference type="SMART" id="SM00387">
    <property type="entry name" value="HATPase_c"/>
    <property type="match status" value="1"/>
</dbReference>
<dbReference type="CDD" id="cd00082">
    <property type="entry name" value="HisKA"/>
    <property type="match status" value="1"/>
</dbReference>
<evidence type="ECO:0000256" key="3">
    <source>
        <dbReference type="ARBA" id="ARBA00022553"/>
    </source>
</evidence>
<gene>
    <name evidence="6" type="ORF">GEAMG1_1583</name>
</gene>
<feature type="transmembrane region" description="Helical" evidence="4">
    <location>
        <begin position="139"/>
        <end position="159"/>
    </location>
</feature>
<dbReference type="InterPro" id="IPR004358">
    <property type="entry name" value="Sig_transdc_His_kin-like_C"/>
</dbReference>
<reference evidence="6 7" key="1">
    <citation type="submission" date="2022-03" db="EMBL/GenBank/DDBJ databases">
        <authorList>
            <person name="Koch H."/>
        </authorList>
    </citation>
    <scope>NUCLEOTIDE SEQUENCE [LARGE SCALE GENOMIC DNA]</scope>
    <source>
        <strain evidence="6 7">G1</strain>
    </source>
</reference>
<keyword evidence="4" id="KW-0472">Membrane</keyword>
<dbReference type="EMBL" id="OW150024">
    <property type="protein sequence ID" value="CAH2031413.1"/>
    <property type="molecule type" value="Genomic_DNA"/>
</dbReference>
<evidence type="ECO:0000256" key="2">
    <source>
        <dbReference type="ARBA" id="ARBA00012438"/>
    </source>
</evidence>
<dbReference type="SUPFAM" id="SSF55781">
    <property type="entry name" value="GAF domain-like"/>
    <property type="match status" value="1"/>
</dbReference>
<dbReference type="PROSITE" id="PS50109">
    <property type="entry name" value="HIS_KIN"/>
    <property type="match status" value="1"/>
</dbReference>
<dbReference type="Proteomes" id="UP001295463">
    <property type="component" value="Chromosome"/>
</dbReference>
<keyword evidence="3" id="KW-0597">Phosphoprotein</keyword>
<sequence length="699" mass="77078">MLQIVAISAITGGLAFLLALVLRREQGASTPYPLAAAIAVVLALELFDLLALTWPGQMYLWKKCALVTEGLLPPAWLLYSLTCGREERLRALPLRARLVPLLALALPAWALLLPIRSFIYSPDFAVEQILFLGQAGFSFYLVLLMALVVALVNLELTLVHTPPALRWRMKFELLGAGVLLAVLIVYYSQAFIFRALDMQVTTTRALVLLAAMALIAYSRFRRGSGGTVQVSPQLAYKSVVLLAVGLYVTGLGIAGEGMRYVGGGFQRSLFLAMLLLAGLGLLAIFLSEAVRRRIRICIQKNFYRNKYDYRHQWLGFTERLSAATSSDELLRAIVCGFCDTFGMGSGVLFVLNQERDAYQHGAGGGETECGLSFDAGDPLIRSLAESRWILDLRDNVTELDRSCYRGYFEEQGACFLVPLSRQGDLDGFILLGRQLNPEELYTYEDFDLMRTLAGQASFALLNLRLSEQLACSRELAAIGKVAGFVVHDLKNLVSAVSLSLENARQYIALPEFQQELLTTLGSTVERMQGLISRLRPLPERENLRRTPVDLLQVAHETVALLKQPCLRVTGTTAIASGDREELQKVALNLVMNAMEATGDGKPVTVEVGEQETPYFRVTDEGCGIPEAYLRQRLFRPFSSTKQHGLGIGLYQSKQIVEAHGGTIEVTSNGGCGTEFTVRLPKMQPDSLWQEADYGKAAHC</sequence>
<evidence type="ECO:0000256" key="1">
    <source>
        <dbReference type="ARBA" id="ARBA00000085"/>
    </source>
</evidence>
<evidence type="ECO:0000259" key="5">
    <source>
        <dbReference type="PROSITE" id="PS50109"/>
    </source>
</evidence>
<protein>
    <recommendedName>
        <fullName evidence="2">histidine kinase</fullName>
        <ecNumber evidence="2">2.7.13.3</ecNumber>
    </recommendedName>
</protein>
<evidence type="ECO:0000256" key="4">
    <source>
        <dbReference type="SAM" id="Phobius"/>
    </source>
</evidence>
<dbReference type="InterPro" id="IPR036890">
    <property type="entry name" value="HATPase_C_sf"/>
</dbReference>
<dbReference type="RefSeq" id="WP_305732238.1">
    <property type="nucleotide sequence ID" value="NZ_OW150024.1"/>
</dbReference>
<feature type="domain" description="Histidine kinase" evidence="5">
    <location>
        <begin position="484"/>
        <end position="683"/>
    </location>
</feature>
<dbReference type="InterPro" id="IPR005467">
    <property type="entry name" value="His_kinase_dom"/>
</dbReference>